<evidence type="ECO:0000256" key="1">
    <source>
        <dbReference type="ARBA" id="ARBA00004496"/>
    </source>
</evidence>
<protein>
    <recommendedName>
        <fullName evidence="10">L-threonylcarbamoyladenylate synthase</fullName>
        <ecNumber evidence="3">2.7.7.87</ecNumber>
    </recommendedName>
    <alternativeName>
        <fullName evidence="10">L-threonylcarbamoyladenylate synthase</fullName>
    </alternativeName>
</protein>
<dbReference type="PANTHER" id="PTHR17490:SF16">
    <property type="entry name" value="THREONYLCARBAMOYL-AMP SYNTHASE"/>
    <property type="match status" value="1"/>
</dbReference>
<dbReference type="Pfam" id="PF01300">
    <property type="entry name" value="Sua5_yciO_yrdC"/>
    <property type="match status" value="1"/>
</dbReference>
<evidence type="ECO:0000256" key="3">
    <source>
        <dbReference type="ARBA" id="ARBA00012584"/>
    </source>
</evidence>
<comment type="similarity">
    <text evidence="2">Belongs to the SUA5 family.</text>
</comment>
<evidence type="ECO:0000256" key="9">
    <source>
        <dbReference type="ARBA" id="ARBA00022840"/>
    </source>
</evidence>
<reference evidence="13 14" key="1">
    <citation type="submission" date="2020-10" db="EMBL/GenBank/DDBJ databases">
        <authorList>
            <person name="Castelo-Branco R."/>
            <person name="Eusebio N."/>
            <person name="Adriana R."/>
            <person name="Vieira A."/>
            <person name="Brugerolle De Fraissinette N."/>
            <person name="Rezende De Castro R."/>
            <person name="Schneider M.P."/>
            <person name="Vasconcelos V."/>
            <person name="Leao P.N."/>
        </authorList>
    </citation>
    <scope>NUCLEOTIDE SEQUENCE [LARGE SCALE GENOMIC DNA]</scope>
    <source>
        <strain evidence="13 14">LEGE 03274</strain>
    </source>
</reference>
<dbReference type="InterPro" id="IPR017945">
    <property type="entry name" value="DHBP_synth_RibB-like_a/b_dom"/>
</dbReference>
<evidence type="ECO:0000256" key="8">
    <source>
        <dbReference type="ARBA" id="ARBA00022741"/>
    </source>
</evidence>
<organism evidence="13 14">
    <name type="scientific">Cyanobacterium stanieri LEGE 03274</name>
    <dbReference type="NCBI Taxonomy" id="1828756"/>
    <lineage>
        <taxon>Bacteria</taxon>
        <taxon>Bacillati</taxon>
        <taxon>Cyanobacteriota</taxon>
        <taxon>Cyanophyceae</taxon>
        <taxon>Oscillatoriophycideae</taxon>
        <taxon>Chroococcales</taxon>
        <taxon>Geminocystaceae</taxon>
        <taxon>Cyanobacterium</taxon>
    </lineage>
</organism>
<keyword evidence="7" id="KW-0548">Nucleotidyltransferase</keyword>
<dbReference type="EC" id="2.7.7.87" evidence="3"/>
<accession>A0ABR9V295</accession>
<dbReference type="PROSITE" id="PS51163">
    <property type="entry name" value="YRDC"/>
    <property type="match status" value="1"/>
</dbReference>
<evidence type="ECO:0000256" key="5">
    <source>
        <dbReference type="ARBA" id="ARBA00022679"/>
    </source>
</evidence>
<keyword evidence="6" id="KW-0819">tRNA processing</keyword>
<comment type="caution">
    <text evidence="13">The sequence shown here is derived from an EMBL/GenBank/DDBJ whole genome shotgun (WGS) entry which is preliminary data.</text>
</comment>
<keyword evidence="4" id="KW-0963">Cytoplasm</keyword>
<evidence type="ECO:0000256" key="7">
    <source>
        <dbReference type="ARBA" id="ARBA00022695"/>
    </source>
</evidence>
<keyword evidence="9" id="KW-0067">ATP-binding</keyword>
<evidence type="ECO:0000313" key="13">
    <source>
        <dbReference type="EMBL" id="MBE9221679.1"/>
    </source>
</evidence>
<keyword evidence="5" id="KW-0808">Transferase</keyword>
<evidence type="ECO:0000256" key="4">
    <source>
        <dbReference type="ARBA" id="ARBA00022490"/>
    </source>
</evidence>
<comment type="subcellular location">
    <subcellularLocation>
        <location evidence="1">Cytoplasm</location>
    </subcellularLocation>
</comment>
<dbReference type="SUPFAM" id="SSF55821">
    <property type="entry name" value="YrdC/RibB"/>
    <property type="match status" value="1"/>
</dbReference>
<dbReference type="EMBL" id="JADEWC010000004">
    <property type="protein sequence ID" value="MBE9221679.1"/>
    <property type="molecule type" value="Genomic_DNA"/>
</dbReference>
<evidence type="ECO:0000256" key="6">
    <source>
        <dbReference type="ARBA" id="ARBA00022694"/>
    </source>
</evidence>
<dbReference type="PANTHER" id="PTHR17490">
    <property type="entry name" value="SUA5"/>
    <property type="match status" value="1"/>
</dbReference>
<evidence type="ECO:0000313" key="14">
    <source>
        <dbReference type="Proteomes" id="UP000654604"/>
    </source>
</evidence>
<evidence type="ECO:0000256" key="2">
    <source>
        <dbReference type="ARBA" id="ARBA00007663"/>
    </source>
</evidence>
<comment type="catalytic activity">
    <reaction evidence="11">
        <text>L-threonine + hydrogencarbonate + ATP = L-threonylcarbamoyladenylate + diphosphate + H2O</text>
        <dbReference type="Rhea" id="RHEA:36407"/>
        <dbReference type="ChEBI" id="CHEBI:15377"/>
        <dbReference type="ChEBI" id="CHEBI:17544"/>
        <dbReference type="ChEBI" id="CHEBI:30616"/>
        <dbReference type="ChEBI" id="CHEBI:33019"/>
        <dbReference type="ChEBI" id="CHEBI:57926"/>
        <dbReference type="ChEBI" id="CHEBI:73682"/>
        <dbReference type="EC" id="2.7.7.87"/>
    </reaction>
</comment>
<sequence>MVLVSQSELVQKAIALKVVSFPTDTVPALGVAPEKADLIFELKQRSLEKPLILMTGDITDIWEYVEGSHQELKMWQEMAHKYLPGALTMVLPASSKIPVTMNPLNPTSIGVRVPNHTIAREILRQTGPLATTSANLSGEDALTDMGAIALKFPTVAVLNHENKITEAIPSTVIKWQNDNWQILRQGKIII</sequence>
<dbReference type="InterPro" id="IPR050156">
    <property type="entry name" value="TC-AMP_synthase_SUA5"/>
</dbReference>
<gene>
    <name evidence="13" type="ORF">IQ215_03120</name>
</gene>
<keyword evidence="8" id="KW-0547">Nucleotide-binding</keyword>
<dbReference type="RefSeq" id="WP_193799863.1">
    <property type="nucleotide sequence ID" value="NZ_JADEWC010000004.1"/>
</dbReference>
<dbReference type="InterPro" id="IPR006070">
    <property type="entry name" value="Sua5-like_dom"/>
</dbReference>
<dbReference type="Gene3D" id="3.90.870.10">
    <property type="entry name" value="DHBP synthase"/>
    <property type="match status" value="1"/>
</dbReference>
<feature type="domain" description="YrdC-like" evidence="12">
    <location>
        <begin position="1"/>
        <end position="188"/>
    </location>
</feature>
<dbReference type="Proteomes" id="UP000654604">
    <property type="component" value="Unassembled WGS sequence"/>
</dbReference>
<evidence type="ECO:0000256" key="10">
    <source>
        <dbReference type="ARBA" id="ARBA00029774"/>
    </source>
</evidence>
<name>A0ABR9V295_9CHRO</name>
<evidence type="ECO:0000256" key="11">
    <source>
        <dbReference type="ARBA" id="ARBA00048366"/>
    </source>
</evidence>
<proteinExistence type="inferred from homology"/>
<keyword evidence="14" id="KW-1185">Reference proteome</keyword>
<evidence type="ECO:0000259" key="12">
    <source>
        <dbReference type="PROSITE" id="PS51163"/>
    </source>
</evidence>